<accession>A0AAW0UD70</accession>
<dbReference type="Proteomes" id="UP001487740">
    <property type="component" value="Unassembled WGS sequence"/>
</dbReference>
<dbReference type="AlphaFoldDB" id="A0AAW0UD70"/>
<gene>
    <name evidence="2" type="ORF">O3P69_003764</name>
</gene>
<evidence type="ECO:0000313" key="3">
    <source>
        <dbReference type="Proteomes" id="UP001487740"/>
    </source>
</evidence>
<keyword evidence="1" id="KW-0472">Membrane</keyword>
<sequence>MVVVVVVVVVLREDGGDWEGGGGGREELVMVVVRGMGGNFTDHGNGRVVKVLGSCPADCGNVSPRELLLMLHCSSPHKPWRCLDRGPSREEPTIEDFILLIGTFVAFIAFILWCCFPIVPKESNPPAQYDTQYTKYKKTDSPYDEKM</sequence>
<proteinExistence type="predicted"/>
<name>A0AAW0UD70_SCYPA</name>
<dbReference type="EMBL" id="JARAKH010000012">
    <property type="protein sequence ID" value="KAK8398068.1"/>
    <property type="molecule type" value="Genomic_DNA"/>
</dbReference>
<comment type="caution">
    <text evidence="2">The sequence shown here is derived from an EMBL/GenBank/DDBJ whole genome shotgun (WGS) entry which is preliminary data.</text>
</comment>
<evidence type="ECO:0000313" key="2">
    <source>
        <dbReference type="EMBL" id="KAK8398068.1"/>
    </source>
</evidence>
<keyword evidence="1" id="KW-0812">Transmembrane</keyword>
<feature type="transmembrane region" description="Helical" evidence="1">
    <location>
        <begin position="97"/>
        <end position="119"/>
    </location>
</feature>
<protein>
    <submittedName>
        <fullName evidence="2">Uncharacterized protein</fullName>
    </submittedName>
</protein>
<organism evidence="2 3">
    <name type="scientific">Scylla paramamosain</name>
    <name type="common">Mud crab</name>
    <dbReference type="NCBI Taxonomy" id="85552"/>
    <lineage>
        <taxon>Eukaryota</taxon>
        <taxon>Metazoa</taxon>
        <taxon>Ecdysozoa</taxon>
        <taxon>Arthropoda</taxon>
        <taxon>Crustacea</taxon>
        <taxon>Multicrustacea</taxon>
        <taxon>Malacostraca</taxon>
        <taxon>Eumalacostraca</taxon>
        <taxon>Eucarida</taxon>
        <taxon>Decapoda</taxon>
        <taxon>Pleocyemata</taxon>
        <taxon>Brachyura</taxon>
        <taxon>Eubrachyura</taxon>
        <taxon>Portunoidea</taxon>
        <taxon>Portunidae</taxon>
        <taxon>Portuninae</taxon>
        <taxon>Scylla</taxon>
    </lineage>
</organism>
<keyword evidence="1" id="KW-1133">Transmembrane helix</keyword>
<keyword evidence="3" id="KW-1185">Reference proteome</keyword>
<evidence type="ECO:0000256" key="1">
    <source>
        <dbReference type="SAM" id="Phobius"/>
    </source>
</evidence>
<reference evidence="2 3" key="1">
    <citation type="submission" date="2023-03" db="EMBL/GenBank/DDBJ databases">
        <title>High-quality genome of Scylla paramamosain provides insights in environmental adaptation.</title>
        <authorList>
            <person name="Zhang L."/>
        </authorList>
    </citation>
    <scope>NUCLEOTIDE SEQUENCE [LARGE SCALE GENOMIC DNA]</scope>
    <source>
        <strain evidence="2">LZ_2023a</strain>
        <tissue evidence="2">Muscle</tissue>
    </source>
</reference>